<feature type="domain" description="Heterokaryon incompatibility" evidence="1">
    <location>
        <begin position="58"/>
        <end position="221"/>
    </location>
</feature>
<proteinExistence type="predicted"/>
<dbReference type="InterPro" id="IPR052895">
    <property type="entry name" value="HetReg/Transcr_Mod"/>
</dbReference>
<dbReference type="Pfam" id="PF06985">
    <property type="entry name" value="HET"/>
    <property type="match status" value="1"/>
</dbReference>
<gene>
    <name evidence="2" type="ORF">PRZ48_002802</name>
</gene>
<dbReference type="PANTHER" id="PTHR24148">
    <property type="entry name" value="ANKYRIN REPEAT DOMAIN-CONTAINING PROTEIN 39 HOMOLOG-RELATED"/>
    <property type="match status" value="1"/>
</dbReference>
<protein>
    <recommendedName>
        <fullName evidence="1">Heterokaryon incompatibility domain-containing protein</fullName>
    </recommendedName>
</protein>
<dbReference type="PANTHER" id="PTHR24148:SF64">
    <property type="entry name" value="HETEROKARYON INCOMPATIBILITY DOMAIN-CONTAINING PROTEIN"/>
    <property type="match status" value="1"/>
</dbReference>
<accession>A0ABR0ETV8</accession>
<reference evidence="2 3" key="1">
    <citation type="journal article" date="2023" name="G3 (Bethesda)">
        <title>A chromosome-level genome assembly of Zasmidium syzygii isolated from banana leaves.</title>
        <authorList>
            <person name="van Westerhoven A.C."/>
            <person name="Mehrabi R."/>
            <person name="Talebi R."/>
            <person name="Steentjes M.B.F."/>
            <person name="Corcolon B."/>
            <person name="Chong P.A."/>
            <person name="Kema G.H.J."/>
            <person name="Seidl M.F."/>
        </authorList>
    </citation>
    <scope>NUCLEOTIDE SEQUENCE [LARGE SCALE GENOMIC DNA]</scope>
    <source>
        <strain evidence="2 3">P124</strain>
    </source>
</reference>
<evidence type="ECO:0000313" key="3">
    <source>
        <dbReference type="Proteomes" id="UP001305779"/>
    </source>
</evidence>
<comment type="caution">
    <text evidence="2">The sequence shown here is derived from an EMBL/GenBank/DDBJ whole genome shotgun (WGS) entry which is preliminary data.</text>
</comment>
<dbReference type="EMBL" id="JAXOVC010000002">
    <property type="protein sequence ID" value="KAK4504839.1"/>
    <property type="molecule type" value="Genomic_DNA"/>
</dbReference>
<evidence type="ECO:0000313" key="2">
    <source>
        <dbReference type="EMBL" id="KAK4504839.1"/>
    </source>
</evidence>
<keyword evidence="3" id="KW-1185">Reference proteome</keyword>
<dbReference type="Pfam" id="PF26639">
    <property type="entry name" value="Het-6_barrel"/>
    <property type="match status" value="1"/>
</dbReference>
<organism evidence="2 3">
    <name type="scientific">Zasmidium cellare</name>
    <name type="common">Wine cellar mold</name>
    <name type="synonym">Racodium cellare</name>
    <dbReference type="NCBI Taxonomy" id="395010"/>
    <lineage>
        <taxon>Eukaryota</taxon>
        <taxon>Fungi</taxon>
        <taxon>Dikarya</taxon>
        <taxon>Ascomycota</taxon>
        <taxon>Pezizomycotina</taxon>
        <taxon>Dothideomycetes</taxon>
        <taxon>Dothideomycetidae</taxon>
        <taxon>Mycosphaerellales</taxon>
        <taxon>Mycosphaerellaceae</taxon>
        <taxon>Zasmidium</taxon>
    </lineage>
</organism>
<dbReference type="InterPro" id="IPR010730">
    <property type="entry name" value="HET"/>
</dbReference>
<sequence length="636" mass="71119">MDESPQEPVVTGYSYDDLDASRGEIRLLSFAWDGFTDDETIPLSCSITKTALREAPAYSAVSYAWGEAEAQRRITIDGIAGSIPAQAEEALRCLLVGMTGLPDCWGDEPTIYLWIDALCINQADKDERSQQVAIMAKIYVNAQQVLVYLGKPFDGHIETMRAITDAASQLKAKCSNAGRVGRGLELNTALPGIELAQTLTEQRLTTFYSRRWFTRLWVLQEVALSRCTIAFCGHGSLVLMDAILLAQWFAKRDYQAGTFRNRTLGLLARSIDHARTLFRMRCIYDCPGQHSLGDCCPGICYPGLSLGTLLRETHDHLNSEPRDKVYAILGLCIRKVAAKVKPDYGLPLSTVYTQAARFACLEDGVRDSLDIMRLARVLGNKPTQWYKENKWPTWVPLWQEAYDPLVNPSGFPWWIFKAAGITRAELTPTQLEDPILECKGVLVDEVEYVSRPFLPVNDHETTDDLRLDFENAVRELSPRAAKAITPNGQSCTTALELTLASGYYPFMRSEYSLGETHFGAALRNTSLSSLVTLLSKSARDSLDEGPGDEARYLLQFQIHTRFRSVFFTKKGYMGLGSQHMMEGDVLCIPFGSDAPWVLRREEGHYIFLGPCYVHGIMGGEFMRAASDDLTQSFEIH</sequence>
<dbReference type="Proteomes" id="UP001305779">
    <property type="component" value="Unassembled WGS sequence"/>
</dbReference>
<evidence type="ECO:0000259" key="1">
    <source>
        <dbReference type="Pfam" id="PF06985"/>
    </source>
</evidence>
<name>A0ABR0ETV8_ZASCE</name>